<reference evidence="2 3" key="1">
    <citation type="journal article" date="2015" name="Genome Biol. Evol.">
        <title>Comparative Genomics of a Bacterivorous Green Alga Reveals Evolutionary Causalities and Consequences of Phago-Mixotrophic Mode of Nutrition.</title>
        <authorList>
            <person name="Burns J.A."/>
            <person name="Paasch A."/>
            <person name="Narechania A."/>
            <person name="Kim E."/>
        </authorList>
    </citation>
    <scope>NUCLEOTIDE SEQUENCE [LARGE SCALE GENOMIC DNA]</scope>
    <source>
        <strain evidence="2 3">PLY_AMNH</strain>
    </source>
</reference>
<feature type="region of interest" description="Disordered" evidence="1">
    <location>
        <begin position="362"/>
        <end position="385"/>
    </location>
</feature>
<feature type="compositionally biased region" description="Pro residues" evidence="1">
    <location>
        <begin position="1"/>
        <end position="10"/>
    </location>
</feature>
<dbReference type="InterPro" id="IPR013783">
    <property type="entry name" value="Ig-like_fold"/>
</dbReference>
<dbReference type="Gene3D" id="2.60.40.10">
    <property type="entry name" value="Immunoglobulins"/>
    <property type="match status" value="1"/>
</dbReference>
<feature type="region of interest" description="Disordered" evidence="1">
    <location>
        <begin position="111"/>
        <end position="262"/>
    </location>
</feature>
<proteinExistence type="predicted"/>
<feature type="compositionally biased region" description="Pro residues" evidence="1">
    <location>
        <begin position="29"/>
        <end position="42"/>
    </location>
</feature>
<accession>A0AAE0G160</accession>
<feature type="region of interest" description="Disordered" evidence="1">
    <location>
        <begin position="502"/>
        <end position="529"/>
    </location>
</feature>
<organism evidence="2 3">
    <name type="scientific">Cymbomonas tetramitiformis</name>
    <dbReference type="NCBI Taxonomy" id="36881"/>
    <lineage>
        <taxon>Eukaryota</taxon>
        <taxon>Viridiplantae</taxon>
        <taxon>Chlorophyta</taxon>
        <taxon>Pyramimonadophyceae</taxon>
        <taxon>Pyramimonadales</taxon>
        <taxon>Pyramimonadaceae</taxon>
        <taxon>Cymbomonas</taxon>
    </lineage>
</organism>
<evidence type="ECO:0000313" key="3">
    <source>
        <dbReference type="Proteomes" id="UP001190700"/>
    </source>
</evidence>
<feature type="compositionally biased region" description="Low complexity" evidence="1">
    <location>
        <begin position="186"/>
        <end position="206"/>
    </location>
</feature>
<sequence length="1959" mass="206224">MSSPTRPPTVSPSTASPTTATPSTTVPSFTPPPPPSPPPPSPSSSTLPTTPHYHHSGPTSLTWDLADCSCDGGVCSVALCGFSTGSYSVIGNGTMSGAALELSMDITVFEAPPPPLPPPAPPPPPARLHPCPPPLLPPSPPPPSPPPPFSPPPGPPQPSPPPPSPPPQTLNPSTKSPTAPPTTLNPTSMSPTLAPTASPTEATTPPTSDPPPRHAHIRSHLIPDDCKSSHHVSDTIAHQHPDQSHHHPHISPPNHISTHCRSFLDPHHRQPCHCPTSSPTITITTSLSPMSTLSLHLCPRPCHLRPCHLRPAIFPPLPSPPPLSPPLPSPPLAISALAISTLAISALAISFPAVSVPTSITATPPPPSRLRRRLSPTSTAPRHLPQARSCSRLPVHLDPDYESLTTNTTELSIFTQGFTEEMAVSAGVATWDVFIISIYAGSLAVNSQINFPGTASGEANSFASKIATNPASVFSPSLPFVNGSDVASDAIEVSSAFINNLPPPLPPPGSTRPPPSPALPALPPRPPPPPMREVEALLVSDVVVELDNTAMEAGDVQPPIIFLRGDLYTTVTQMQQYRDLGAYAMDAVDGPVVVTADGLAAVNTSLPTPLDAPFRITYTALDAAGHVAVAERRVAVVSPCEPPSALCANSGVCSSCIRDPDECFCFLTPIGSLSAQGDAVASKPPSYTPVADTDPPRMALLGDGELAVTDDAARTVLMIHTVLLFSAWADPGITAWDDAEGDVGHKVWAEGAGAVTTSSLTLPDAPHVITYRVWDSAGNAAAIVRRRVHVVNPCGPGETPTCAGGGCTADGGLCAAADLEAAAAPEEEEGGGAPAISLALVGAAHATVEQGGVYSECGEGWPLAQACDRGANAESARDGTLSADVRVCGAGGPGARFAQEGLRGCALDTAAPGTRSIGFAVEDSAGASAGATRTVTVQPRCAAGEAVCRTGTECSVEEVCVGDLDSRETEIEIGNEPVITLNMTRLVGMFVGVPRFSQYSLCREGVAPTESALCDPGVEAEDPEDGNLAHKVLACPPADCLDTGCPGHELAVKGLAGCLDTGAEVGSFFKIAFHVYDSDVPPNAAAVVTRTITIEPPCTEDENYCVEDGRCSAVACDHRAEVETATTALVDADTVAPVLVFLAEDQQVAPYGVPELAPPMRPCWSYEQREGCFALAWDMVDGDVSSTIHVAQMATPAGEYLPMACSLQGIERATCIPGKYVYEYAAEDTRGNKVSGTATLNVVESAALDVVMRLKADSEAAAQAQATALLDAQSAEAQALQQGVAALINDHLPAGMAALLDSDVLLNSAHAEGSITKVEFTAILMTASEGTPRRRDLLQEEEVAGVNEMAADTALLLNRSMGSSAPEGASIREYLAIAAEERGATALYTATLAAEQFPATRQLTPEVDYQASSATAIEGEWSILAEHQSHLEDTIDSTLLPALQEAHSTDGTQERGIAMLFADVTAENADDVNGIHADANELLEVQGKVEEVLDAAAGMQEVYMEANMKLPAELDSIASQPSPSAACVERGRGVEFDICFHAEGCAAAAGGQRRLAGAVAGARERSEPIPRYLAKTNRLLGGLLLTQTRAESAPASACSERFSSLQAPCLGVPERARYGSDPAFQVQSSLYQPQLQGKEGEYYNTTPGSEQVSWGADGHMRHPLPFAPHVEGAAYPTTVDATVDAERAEQVLQFLVDGVYLDQQTRSLTAEALTWNVQLQTLVKSMVTFDFETGGSILVTHSTDVIPPLLSNGTEWWRLVFDLIMILSVILVACHRSRHLLRSGYLQLTVAFWRDQNGETKSSGLQKVKSLVLREVRNSVLQTFTSGSRLSASEQDERMFKHVLRNPTTLLGKSAMWHHLDTVSVWCQVLAVGILIWYVISYNGLDLSHAPYYDLYDNTYARANYLLPTKVDDGAWWEAALAAHPLWQHSDAKCISYADSTHQIRSIPGEDGVLHGYDE</sequence>
<comment type="caution">
    <text evidence="2">The sequence shown here is derived from an EMBL/GenBank/DDBJ whole genome shotgun (WGS) entry which is preliminary data.</text>
</comment>
<name>A0AAE0G160_9CHLO</name>
<dbReference type="EMBL" id="LGRX02010823">
    <property type="protein sequence ID" value="KAK3269638.1"/>
    <property type="molecule type" value="Genomic_DNA"/>
</dbReference>
<feature type="region of interest" description="Disordered" evidence="1">
    <location>
        <begin position="1"/>
        <end position="57"/>
    </location>
</feature>
<evidence type="ECO:0000256" key="1">
    <source>
        <dbReference type="SAM" id="MobiDB-lite"/>
    </source>
</evidence>
<feature type="compositionally biased region" description="Pro residues" evidence="1">
    <location>
        <begin position="111"/>
        <end position="169"/>
    </location>
</feature>
<feature type="compositionally biased region" description="Basic and acidic residues" evidence="1">
    <location>
        <begin position="221"/>
        <end position="245"/>
    </location>
</feature>
<gene>
    <name evidence="2" type="ORF">CYMTET_21928</name>
</gene>
<dbReference type="Proteomes" id="UP001190700">
    <property type="component" value="Unassembled WGS sequence"/>
</dbReference>
<feature type="compositionally biased region" description="Low complexity" evidence="1">
    <location>
        <begin position="11"/>
        <end position="28"/>
    </location>
</feature>
<dbReference type="PANTHER" id="PTHR24216">
    <property type="entry name" value="PAXILLIN-RELATED"/>
    <property type="match status" value="1"/>
</dbReference>
<dbReference type="PANTHER" id="PTHR24216:SF65">
    <property type="entry name" value="PAXILLIN-LIKE PROTEIN 1"/>
    <property type="match status" value="1"/>
</dbReference>
<keyword evidence="3" id="KW-1185">Reference proteome</keyword>
<evidence type="ECO:0000313" key="2">
    <source>
        <dbReference type="EMBL" id="KAK3269638.1"/>
    </source>
</evidence>
<protein>
    <submittedName>
        <fullName evidence="2">Uncharacterized protein</fullName>
    </submittedName>
</protein>